<evidence type="ECO:0000313" key="2">
    <source>
        <dbReference type="EMBL" id="MDX4953616.1"/>
    </source>
</evidence>
<dbReference type="InterPro" id="IPR050229">
    <property type="entry name" value="GlpE_sulfurtransferase"/>
</dbReference>
<accession>A0AAJ2QX55</accession>
<feature type="domain" description="Rhodanese" evidence="1">
    <location>
        <begin position="22"/>
        <end position="105"/>
    </location>
</feature>
<evidence type="ECO:0000259" key="1">
    <source>
        <dbReference type="PROSITE" id="PS50206"/>
    </source>
</evidence>
<dbReference type="EMBL" id="JAWWMZ010000003">
    <property type="protein sequence ID" value="MDX4953616.1"/>
    <property type="molecule type" value="Genomic_DNA"/>
</dbReference>
<organism evidence="2 3">
    <name type="scientific">Delftia acidovorans</name>
    <name type="common">Pseudomonas acidovorans</name>
    <name type="synonym">Comamonas acidovorans</name>
    <dbReference type="NCBI Taxonomy" id="80866"/>
    <lineage>
        <taxon>Bacteria</taxon>
        <taxon>Pseudomonadati</taxon>
        <taxon>Pseudomonadota</taxon>
        <taxon>Betaproteobacteria</taxon>
        <taxon>Burkholderiales</taxon>
        <taxon>Comamonadaceae</taxon>
        <taxon>Delftia</taxon>
    </lineage>
</organism>
<dbReference type="PANTHER" id="PTHR43031:SF1">
    <property type="entry name" value="PYRIDINE NUCLEOTIDE-DISULPHIDE OXIDOREDUCTASE"/>
    <property type="match status" value="1"/>
</dbReference>
<dbReference type="Proteomes" id="UP001287445">
    <property type="component" value="Unassembled WGS sequence"/>
</dbReference>
<dbReference type="CDD" id="cd00158">
    <property type="entry name" value="RHOD"/>
    <property type="match status" value="1"/>
</dbReference>
<dbReference type="PANTHER" id="PTHR43031">
    <property type="entry name" value="FAD-DEPENDENT OXIDOREDUCTASE"/>
    <property type="match status" value="1"/>
</dbReference>
<evidence type="ECO:0000313" key="3">
    <source>
        <dbReference type="Proteomes" id="UP001287445"/>
    </source>
</evidence>
<gene>
    <name evidence="2" type="ORF">SGN30_09285</name>
</gene>
<dbReference type="InterPro" id="IPR036873">
    <property type="entry name" value="Rhodanese-like_dom_sf"/>
</dbReference>
<dbReference type="Pfam" id="PF00581">
    <property type="entry name" value="Rhodanese"/>
    <property type="match status" value="1"/>
</dbReference>
<protein>
    <submittedName>
        <fullName evidence="2">Rhodanese-like domain-containing protein</fullName>
    </submittedName>
</protein>
<dbReference type="Gene3D" id="3.40.250.10">
    <property type="entry name" value="Rhodanese-like domain"/>
    <property type="match status" value="1"/>
</dbReference>
<dbReference type="SMART" id="SM00450">
    <property type="entry name" value="RHOD"/>
    <property type="match status" value="1"/>
</dbReference>
<sequence length="106" mass="11137">MNELPGSIDSIEPQQLRELVAQGNKVAIVDVRSAEEFAAGHVEGAIINIPVSKLAYNAHRIPKDAQVVTVCNLGGPRSCNAAAQLKDMGYENAAPLQGGVVGWDGD</sequence>
<dbReference type="InterPro" id="IPR001763">
    <property type="entry name" value="Rhodanese-like_dom"/>
</dbReference>
<dbReference type="SUPFAM" id="SSF52821">
    <property type="entry name" value="Rhodanese/Cell cycle control phosphatase"/>
    <property type="match status" value="1"/>
</dbReference>
<dbReference type="AlphaFoldDB" id="A0AAJ2QX55"/>
<proteinExistence type="predicted"/>
<comment type="caution">
    <text evidence="2">The sequence shown here is derived from an EMBL/GenBank/DDBJ whole genome shotgun (WGS) entry which is preliminary data.</text>
</comment>
<name>A0AAJ2QX55_DELAC</name>
<reference evidence="2" key="1">
    <citation type="submission" date="2023-11" db="EMBL/GenBank/DDBJ databases">
        <title>Identification and selenium tolerance of Delftia acidovorans R3-25.</title>
        <authorList>
            <person name="Zhang S."/>
            <person name="Liu Y."/>
            <person name="Guo Y."/>
        </authorList>
    </citation>
    <scope>NUCLEOTIDE SEQUENCE</scope>
    <source>
        <strain evidence="2">R3-25</strain>
    </source>
</reference>
<dbReference type="RefSeq" id="WP_319073121.1">
    <property type="nucleotide sequence ID" value="NZ_JAWWMZ010000003.1"/>
</dbReference>
<dbReference type="PROSITE" id="PS50206">
    <property type="entry name" value="RHODANESE_3"/>
    <property type="match status" value="1"/>
</dbReference>